<dbReference type="STRING" id="30069.A0A182YRD6"/>
<dbReference type="EnsemblMetazoa" id="ASTEI11022-RA">
    <property type="protein sequence ID" value="ASTEI11022-PA"/>
    <property type="gene ID" value="ASTEI11022"/>
</dbReference>
<sequence length="275" mass="31265">MAKKISTAEEGCENDAYYIPHHYLLKPTSTTTKLRVVFDGSAVTSNGVALNHVLRKGPAVQRELFSILLSSRSFRYVITADIPKMYRQIRVMSPDTRFQRILWRYCVEDPIEVDLRIDIIYLSSNDVTQRVNEFPEAARVLEQNTYVDDIIAGENDLQRASQLQSDLEKILAKACLGAHKWCSNSKKVLQNIAKEDRGYKLDVIDTNLSIPVKTLGVVWNSDEDWYSFDVSCSQYEANTRRKILSEVGKIYDVLGLVGPVKTLSKLILQLCLKGR</sequence>
<accession>A0A182YRD6</accession>
<proteinExistence type="predicted"/>
<dbReference type="VEuPathDB" id="VectorBase:ASTEI20_045092"/>
<reference evidence="1" key="2">
    <citation type="submission" date="2020-05" db="UniProtKB">
        <authorList>
            <consortium name="EnsemblMetazoa"/>
        </authorList>
    </citation>
    <scope>IDENTIFICATION</scope>
    <source>
        <strain evidence="1">Indian</strain>
    </source>
</reference>
<evidence type="ECO:0000313" key="1">
    <source>
        <dbReference type="EnsemblMetazoa" id="ASTEI11022-PA"/>
    </source>
</evidence>
<name>A0A182YRD6_ANOST</name>
<dbReference type="AlphaFoldDB" id="A0A182YRD6"/>
<reference evidence="2" key="1">
    <citation type="journal article" date="2014" name="Genome Biol.">
        <title>Genome analysis of a major urban malaria vector mosquito, Anopheles stephensi.</title>
        <authorList>
            <person name="Jiang X."/>
            <person name="Peery A."/>
            <person name="Hall A.B."/>
            <person name="Sharma A."/>
            <person name="Chen X.G."/>
            <person name="Waterhouse R.M."/>
            <person name="Komissarov A."/>
            <person name="Riehle M.M."/>
            <person name="Shouche Y."/>
            <person name="Sharakhova M.V."/>
            <person name="Lawson D."/>
            <person name="Pakpour N."/>
            <person name="Arensburger P."/>
            <person name="Davidson V.L."/>
            <person name="Eiglmeier K."/>
            <person name="Emrich S."/>
            <person name="George P."/>
            <person name="Kennedy R.C."/>
            <person name="Mane S.P."/>
            <person name="Maslen G."/>
            <person name="Oringanje C."/>
            <person name="Qi Y."/>
            <person name="Settlage R."/>
            <person name="Tojo M."/>
            <person name="Tubio J.M."/>
            <person name="Unger M.F."/>
            <person name="Wang B."/>
            <person name="Vernick K.D."/>
            <person name="Ribeiro J.M."/>
            <person name="James A.A."/>
            <person name="Michel K."/>
            <person name="Riehle M.A."/>
            <person name="Luckhart S."/>
            <person name="Sharakhov I.V."/>
            <person name="Tu Z."/>
        </authorList>
    </citation>
    <scope>NUCLEOTIDE SEQUENCE [LARGE SCALE GENOMIC DNA]</scope>
    <source>
        <strain evidence="2">Indian</strain>
    </source>
</reference>
<keyword evidence="2" id="KW-1185">Reference proteome</keyword>
<organism evidence="1 2">
    <name type="scientific">Anopheles stephensi</name>
    <name type="common">Indo-Pakistan malaria mosquito</name>
    <dbReference type="NCBI Taxonomy" id="30069"/>
    <lineage>
        <taxon>Eukaryota</taxon>
        <taxon>Metazoa</taxon>
        <taxon>Ecdysozoa</taxon>
        <taxon>Arthropoda</taxon>
        <taxon>Hexapoda</taxon>
        <taxon>Insecta</taxon>
        <taxon>Pterygota</taxon>
        <taxon>Neoptera</taxon>
        <taxon>Endopterygota</taxon>
        <taxon>Diptera</taxon>
        <taxon>Nematocera</taxon>
        <taxon>Culicoidea</taxon>
        <taxon>Culicidae</taxon>
        <taxon>Anophelinae</taxon>
        <taxon>Anopheles</taxon>
    </lineage>
</organism>
<protein>
    <submittedName>
        <fullName evidence="1">Uncharacterized protein</fullName>
    </submittedName>
</protein>
<dbReference type="VEuPathDB" id="VectorBase:ASTEI11022"/>
<evidence type="ECO:0000313" key="2">
    <source>
        <dbReference type="Proteomes" id="UP000076408"/>
    </source>
</evidence>
<dbReference type="SUPFAM" id="SSF56672">
    <property type="entry name" value="DNA/RNA polymerases"/>
    <property type="match status" value="1"/>
</dbReference>
<dbReference type="GO" id="GO:0071897">
    <property type="term" value="P:DNA biosynthetic process"/>
    <property type="evidence" value="ECO:0007669"/>
    <property type="project" value="UniProtKB-ARBA"/>
</dbReference>
<dbReference type="OMA" id="ENIRIDR"/>
<dbReference type="Proteomes" id="UP000076408">
    <property type="component" value="Unassembled WGS sequence"/>
</dbReference>
<dbReference type="InterPro" id="IPR043502">
    <property type="entry name" value="DNA/RNA_pol_sf"/>
</dbReference>
<dbReference type="PANTHER" id="PTHR47331">
    <property type="entry name" value="PHD-TYPE DOMAIN-CONTAINING PROTEIN"/>
    <property type="match status" value="1"/>
</dbReference>
<dbReference type="VEuPathDB" id="VectorBase:ASTE008234"/>